<dbReference type="Proteomes" id="UP001501116">
    <property type="component" value="Unassembled WGS sequence"/>
</dbReference>
<evidence type="ECO:0000313" key="6">
    <source>
        <dbReference type="EMBL" id="GAA1938261.1"/>
    </source>
</evidence>
<name>A0ABN2PZB8_9PSEU</name>
<evidence type="ECO:0000256" key="3">
    <source>
        <dbReference type="ARBA" id="ARBA00023163"/>
    </source>
</evidence>
<dbReference type="SUPFAM" id="SSF48498">
    <property type="entry name" value="Tetracyclin repressor-like, C-terminal domain"/>
    <property type="match status" value="1"/>
</dbReference>
<dbReference type="PANTHER" id="PTHR30055:SF151">
    <property type="entry name" value="TRANSCRIPTIONAL REGULATORY PROTEIN"/>
    <property type="match status" value="1"/>
</dbReference>
<evidence type="ECO:0000256" key="4">
    <source>
        <dbReference type="PROSITE-ProRule" id="PRU00335"/>
    </source>
</evidence>
<gene>
    <name evidence="6" type="ORF">GCM10009754_01600</name>
</gene>
<reference evidence="6 7" key="1">
    <citation type="journal article" date="2019" name="Int. J. Syst. Evol. Microbiol.">
        <title>The Global Catalogue of Microorganisms (GCM) 10K type strain sequencing project: providing services to taxonomists for standard genome sequencing and annotation.</title>
        <authorList>
            <consortium name="The Broad Institute Genomics Platform"/>
            <consortium name="The Broad Institute Genome Sequencing Center for Infectious Disease"/>
            <person name="Wu L."/>
            <person name="Ma J."/>
        </authorList>
    </citation>
    <scope>NUCLEOTIDE SEQUENCE [LARGE SCALE GENOMIC DNA]</scope>
    <source>
        <strain evidence="6 7">JCM 14545</strain>
    </source>
</reference>
<feature type="DNA-binding region" description="H-T-H motif" evidence="4">
    <location>
        <begin position="59"/>
        <end position="78"/>
    </location>
</feature>
<keyword evidence="1" id="KW-0805">Transcription regulation</keyword>
<dbReference type="Pfam" id="PF02909">
    <property type="entry name" value="TetR_C_1"/>
    <property type="match status" value="1"/>
</dbReference>
<keyword evidence="2 4" id="KW-0238">DNA-binding</keyword>
<dbReference type="Gene3D" id="1.10.357.10">
    <property type="entry name" value="Tetracycline Repressor, domain 2"/>
    <property type="match status" value="1"/>
</dbReference>
<evidence type="ECO:0000313" key="7">
    <source>
        <dbReference type="Proteomes" id="UP001501116"/>
    </source>
</evidence>
<proteinExistence type="predicted"/>
<dbReference type="InterPro" id="IPR009057">
    <property type="entry name" value="Homeodomain-like_sf"/>
</dbReference>
<feature type="domain" description="HTH tetR-type" evidence="5">
    <location>
        <begin position="36"/>
        <end position="96"/>
    </location>
</feature>
<organism evidence="6 7">
    <name type="scientific">Amycolatopsis minnesotensis</name>
    <dbReference type="NCBI Taxonomy" id="337894"/>
    <lineage>
        <taxon>Bacteria</taxon>
        <taxon>Bacillati</taxon>
        <taxon>Actinomycetota</taxon>
        <taxon>Actinomycetes</taxon>
        <taxon>Pseudonocardiales</taxon>
        <taxon>Pseudonocardiaceae</taxon>
        <taxon>Amycolatopsis</taxon>
    </lineage>
</organism>
<dbReference type="Pfam" id="PF00440">
    <property type="entry name" value="TetR_N"/>
    <property type="match status" value="1"/>
</dbReference>
<keyword evidence="7" id="KW-1185">Reference proteome</keyword>
<dbReference type="EMBL" id="BAAANN010000001">
    <property type="protein sequence ID" value="GAA1938261.1"/>
    <property type="molecule type" value="Genomic_DNA"/>
</dbReference>
<dbReference type="SUPFAM" id="SSF46689">
    <property type="entry name" value="Homeodomain-like"/>
    <property type="match status" value="1"/>
</dbReference>
<evidence type="ECO:0000256" key="1">
    <source>
        <dbReference type="ARBA" id="ARBA00023015"/>
    </source>
</evidence>
<dbReference type="InterPro" id="IPR004111">
    <property type="entry name" value="Repressor_TetR_C"/>
</dbReference>
<dbReference type="PRINTS" id="PR00455">
    <property type="entry name" value="HTHTETR"/>
</dbReference>
<comment type="caution">
    <text evidence="6">The sequence shown here is derived from an EMBL/GenBank/DDBJ whole genome shotgun (WGS) entry which is preliminary data.</text>
</comment>
<dbReference type="PANTHER" id="PTHR30055">
    <property type="entry name" value="HTH-TYPE TRANSCRIPTIONAL REGULATOR RUTR"/>
    <property type="match status" value="1"/>
</dbReference>
<keyword evidence="3" id="KW-0804">Transcription</keyword>
<sequence>MAMEHSGGGDPNRTLALLWRDRDAEPPVPARGRKPRFTIDEVVAAAVKLADAEGMAAASMHRVAKELGVGTMTLYTYVPSKEELIDLMLDVVLRERAFPGPGEPRPGDWRDQVRLYADRTRAMYRRHPWVQEVSMIRPSLGPGMMAGNEYLLSTMANLGLSPRDLAAAANAVAGLIESAAGVEAGRARLERLTGETEDTWWQRRSSFWERYFDVTEHPTIVQVWNDGGYDATDQSSCAFSFGLERILDGIASIVD</sequence>
<dbReference type="InterPro" id="IPR050109">
    <property type="entry name" value="HTH-type_TetR-like_transc_reg"/>
</dbReference>
<protein>
    <submittedName>
        <fullName evidence="6">TetR/AcrR family transcriptional regulator</fullName>
    </submittedName>
</protein>
<evidence type="ECO:0000256" key="2">
    <source>
        <dbReference type="ARBA" id="ARBA00023125"/>
    </source>
</evidence>
<dbReference type="InterPro" id="IPR001647">
    <property type="entry name" value="HTH_TetR"/>
</dbReference>
<accession>A0ABN2PZB8</accession>
<evidence type="ECO:0000259" key="5">
    <source>
        <dbReference type="PROSITE" id="PS50977"/>
    </source>
</evidence>
<dbReference type="InterPro" id="IPR036271">
    <property type="entry name" value="Tet_transcr_reg_TetR-rel_C_sf"/>
</dbReference>
<dbReference type="Gene3D" id="1.10.10.60">
    <property type="entry name" value="Homeodomain-like"/>
    <property type="match status" value="1"/>
</dbReference>
<dbReference type="PROSITE" id="PS50977">
    <property type="entry name" value="HTH_TETR_2"/>
    <property type="match status" value="1"/>
</dbReference>